<feature type="region of interest" description="Disordered" evidence="1">
    <location>
        <begin position="1434"/>
        <end position="1457"/>
    </location>
</feature>
<evidence type="ECO:0000256" key="1">
    <source>
        <dbReference type="SAM" id="MobiDB-lite"/>
    </source>
</evidence>
<protein>
    <submittedName>
        <fullName evidence="2">Uncharacterized protein</fullName>
    </submittedName>
</protein>
<feature type="compositionally biased region" description="Polar residues" evidence="1">
    <location>
        <begin position="1144"/>
        <end position="1153"/>
    </location>
</feature>
<evidence type="ECO:0000313" key="3">
    <source>
        <dbReference type="Proteomes" id="UP000799437"/>
    </source>
</evidence>
<reference evidence="2" key="1">
    <citation type="journal article" date="2020" name="Stud. Mycol.">
        <title>101 Dothideomycetes genomes: a test case for predicting lifestyles and emergence of pathogens.</title>
        <authorList>
            <person name="Haridas S."/>
            <person name="Albert R."/>
            <person name="Binder M."/>
            <person name="Bloem J."/>
            <person name="Labutti K."/>
            <person name="Salamov A."/>
            <person name="Andreopoulos B."/>
            <person name="Baker S."/>
            <person name="Barry K."/>
            <person name="Bills G."/>
            <person name="Bluhm B."/>
            <person name="Cannon C."/>
            <person name="Castanera R."/>
            <person name="Culley D."/>
            <person name="Daum C."/>
            <person name="Ezra D."/>
            <person name="Gonzalez J."/>
            <person name="Henrissat B."/>
            <person name="Kuo A."/>
            <person name="Liang C."/>
            <person name="Lipzen A."/>
            <person name="Lutzoni F."/>
            <person name="Magnuson J."/>
            <person name="Mondo S."/>
            <person name="Nolan M."/>
            <person name="Ohm R."/>
            <person name="Pangilinan J."/>
            <person name="Park H.-J."/>
            <person name="Ramirez L."/>
            <person name="Alfaro M."/>
            <person name="Sun H."/>
            <person name="Tritt A."/>
            <person name="Yoshinaga Y."/>
            <person name="Zwiers L.-H."/>
            <person name="Turgeon B."/>
            <person name="Goodwin S."/>
            <person name="Spatafora J."/>
            <person name="Crous P."/>
            <person name="Grigoriev I."/>
        </authorList>
    </citation>
    <scope>NUCLEOTIDE SEQUENCE</scope>
    <source>
        <strain evidence="2">CBS 121739</strain>
    </source>
</reference>
<feature type="compositionally biased region" description="Basic and acidic residues" evidence="1">
    <location>
        <begin position="304"/>
        <end position="323"/>
    </location>
</feature>
<feature type="region of interest" description="Disordered" evidence="1">
    <location>
        <begin position="781"/>
        <end position="1022"/>
    </location>
</feature>
<feature type="region of interest" description="Disordered" evidence="1">
    <location>
        <begin position="115"/>
        <end position="172"/>
    </location>
</feature>
<feature type="compositionally biased region" description="Polar residues" evidence="1">
    <location>
        <begin position="816"/>
        <end position="832"/>
    </location>
</feature>
<feature type="compositionally biased region" description="Basic and acidic residues" evidence="1">
    <location>
        <begin position="1068"/>
        <end position="1078"/>
    </location>
</feature>
<keyword evidence="3" id="KW-1185">Reference proteome</keyword>
<feature type="compositionally biased region" description="Basic and acidic residues" evidence="1">
    <location>
        <begin position="943"/>
        <end position="958"/>
    </location>
</feature>
<feature type="compositionally biased region" description="Basic and acidic residues" evidence="1">
    <location>
        <begin position="913"/>
        <end position="925"/>
    </location>
</feature>
<feature type="compositionally biased region" description="Polar residues" evidence="1">
    <location>
        <begin position="1759"/>
        <end position="1770"/>
    </location>
</feature>
<feature type="region of interest" description="Disordered" evidence="1">
    <location>
        <begin position="1486"/>
        <end position="1623"/>
    </location>
</feature>
<feature type="compositionally biased region" description="Basic and acidic residues" evidence="1">
    <location>
        <begin position="1229"/>
        <end position="1242"/>
    </location>
</feature>
<feature type="compositionally biased region" description="Polar residues" evidence="1">
    <location>
        <begin position="454"/>
        <end position="470"/>
    </location>
</feature>
<feature type="region of interest" description="Disordered" evidence="1">
    <location>
        <begin position="1"/>
        <end position="50"/>
    </location>
</feature>
<feature type="region of interest" description="Disordered" evidence="1">
    <location>
        <begin position="271"/>
        <end position="546"/>
    </location>
</feature>
<feature type="region of interest" description="Disordered" evidence="1">
    <location>
        <begin position="62"/>
        <end position="83"/>
    </location>
</feature>
<accession>A0A6A6W920</accession>
<feature type="compositionally biased region" description="Basic and acidic residues" evidence="1">
    <location>
        <begin position="1434"/>
        <end position="1449"/>
    </location>
</feature>
<dbReference type="RefSeq" id="XP_033600042.1">
    <property type="nucleotide sequence ID" value="XM_033747077.1"/>
</dbReference>
<feature type="compositionally biased region" description="Acidic residues" evidence="1">
    <location>
        <begin position="342"/>
        <end position="355"/>
    </location>
</feature>
<feature type="compositionally biased region" description="Low complexity" evidence="1">
    <location>
        <begin position="1570"/>
        <end position="1607"/>
    </location>
</feature>
<feature type="compositionally biased region" description="Low complexity" evidence="1">
    <location>
        <begin position="1785"/>
        <end position="1799"/>
    </location>
</feature>
<feature type="compositionally biased region" description="Polar residues" evidence="1">
    <location>
        <begin position="497"/>
        <end position="506"/>
    </location>
</feature>
<feature type="compositionally biased region" description="Polar residues" evidence="1">
    <location>
        <begin position="792"/>
        <end position="801"/>
    </location>
</feature>
<feature type="compositionally biased region" description="Pro residues" evidence="1">
    <location>
        <begin position="1680"/>
        <end position="1689"/>
    </location>
</feature>
<feature type="compositionally biased region" description="Polar residues" evidence="1">
    <location>
        <begin position="689"/>
        <end position="698"/>
    </location>
</feature>
<feature type="compositionally biased region" description="Basic and acidic residues" evidence="1">
    <location>
        <begin position="1357"/>
        <end position="1366"/>
    </location>
</feature>
<feature type="compositionally biased region" description="Pro residues" evidence="1">
    <location>
        <begin position="122"/>
        <end position="131"/>
    </location>
</feature>
<feature type="compositionally biased region" description="Polar residues" evidence="1">
    <location>
        <begin position="1804"/>
        <end position="1815"/>
    </location>
</feature>
<feature type="region of interest" description="Disordered" evidence="1">
    <location>
        <begin position="1050"/>
        <end position="1079"/>
    </location>
</feature>
<sequence>MYSRSASVASIPRLRTLRDANDEEKQSHRRSWSLGPFARKSKPSSRPSSIFLLRRNTERASELDHSEFNEHHHHRPHSWLGGSGIDVSRAQAWSSRRLPQTTYVDPTYASDAAAAATAAAFPEPPTTPPPNSNGVVDSHLGVLPSPAPTSIHKRSWGDLRNMEDEPPLPDGAQDRILRSVMRHASLPVSVEQLQAVQGVDPATMTATADEQPNHVSAEEDPDRTLTENPEIYDELKEFKKEIEDGVDGYESSIDSGSDPVSDEIEIGTGVQARVINKDGEISPVGTRPPTIDQRRASLVSPISDSDRNQERDQLLAERQREQEQIALQNSYGLEKEMNVREEEVDSSSEEDDEPTPDAGNMTGHFVRGASADATASNLGGQSHLQDPDEDDAVGQQVDTFLHDGSSTTAVDEDETPQAPTRFSFEDDNVNIENGAATNYGEANAPTHVQRTDRNATQPPHIQIPLATQQPSKSGVASDDDSSAGDSCSLPGDIVLTPTVQASQNPTPIFDRPPQFEDQHARKPSPLSLAQEFAPPPPPVVNGPPMITKREVRRDSPLNGYDAVPGAQLSQAPRRQGALLQALSNAVVNGSSESGSKPIRTEGYAVRVVAAPEPPRLQNRPPLPPPKDTPIPVKPLAFFQHIPKVQTSNIRGLDVTIPSPSFSFKYDAKDELPRLSTPPRAPQRADPTRSFATPPQNDETLIGDDTEAPSSIQRHKSDVEAAMVPLALHPAIRNTMKPGDKPILQQNGTSMPGLKSQQNLMINQNADNASVASLMSDDDLYGDHGGVVPPPSNQIHQGQTHAKGTPTITTHDSTTTPGQSHAPSQSSATTQKTTGRHRSKDSLGVQSLASWTNRTSKDDRQLRSSIDSADSRPMSFVTLPRDGEGKTIERVSTITRKERQDREDLVARNINRNQEPKTLKPDEQEQRSSFGQLAVHQQMGPQHNDFRQTQEPAREEDIPVQRQPTQRQHSAENGFRTPSASHPPIAEEPAQHDPIEPDIAYQPGPSTTSPKGGKPRHTPIVPIDPSQEHVAYQLSGYREATKKALELKLQADPNFRKENEEPGYASQGHRMDKGKEPSRAHGLSFFTQDADRFKLKGKAIGVFKVLGRPSAVQEITPMNGHGEPRPSNGSAGSSSSAVQAAHRMSFQTPSNHPDSGNKKNRFSMKKFLQRDGVGSYNSPNALKAFKSESKVNGNTTNDGSAYQAVRQVPPSQAYPERSHTSHSMSGRTSRQSDKYGEGNLLREDMDDEEDEELDDEAMNAVRGNSFVKSSSTLGPIHENQLHPGISPVETFSPHHNGRTPSPMDKGIITPPEPKYDDVPLPAAYDRSFRHINDQGFQRPLNPYGPLTPPGLLSTESPTWRRDPRDPFRGPSTGPPRKFSSDSYAAHVKPDPGRHNRLTQPMSPPLVSPLSSPPAHKKLFGSGLVGAAIGAAKFGETKKSKAARNSKDGGQQERPWAITLPNGVEEEEEHRMQMSHPKASQILGAPVQTAQQMQGPPMHPQASGPPPGFLFANNNQAPQPPPGFRFAAPHEQPPQHPAQHPQHPIHQIQNTMHAPPAPRHPLLQGQTSSPEHYQQQPTHQVPQHMQQQQHQQQHPDGQSNYPSHHAQQPSPHPSRPPHQPPLPGYREVLPREVQHSLSPIPQSAVSTEHIPRAPSVKMFPLPPNHHHSPSPPLLDDKHTPSSAPPPPPPTAHPLREEVANNIDGPTFLTDPTPANSAHPSRESGSFDAIVPGQNGVPAVPDIRDAAAAAANPPTTNRMDTDAQQVDMSTNPRASPEARQILPPPPVHTLTSSPTTTSSANSHENDASVTVHTAQQADSLAAHTSSPALSGGLGGVGADADADGTTPVAHTPAAPGNGVSGTVVAASSKVFDAPEGIAELSAVPKGEEEDEPVMFAASYPGMEWMPTWEGD</sequence>
<proteinExistence type="predicted"/>
<feature type="compositionally biased region" description="Pro residues" evidence="1">
    <location>
        <begin position="1495"/>
        <end position="1506"/>
    </location>
</feature>
<feature type="compositionally biased region" description="Basic and acidic residues" evidence="1">
    <location>
        <begin position="880"/>
        <end position="905"/>
    </location>
</feature>
<feature type="compositionally biased region" description="Polar residues" evidence="1">
    <location>
        <begin position="843"/>
        <end position="853"/>
    </location>
</feature>
<feature type="region of interest" description="Disordered" evidence="1">
    <location>
        <begin position="1748"/>
        <end position="1855"/>
    </location>
</feature>
<feature type="region of interest" description="Disordered" evidence="1">
    <location>
        <begin position="1652"/>
        <end position="1723"/>
    </location>
</feature>
<feature type="compositionally biased region" description="Polar residues" evidence="1">
    <location>
        <begin position="205"/>
        <end position="214"/>
    </location>
</feature>
<feature type="region of interest" description="Disordered" evidence="1">
    <location>
        <begin position="1333"/>
        <end position="1412"/>
    </location>
</feature>
<organism evidence="2 3">
    <name type="scientific">Pseudovirgaria hyperparasitica</name>
    <dbReference type="NCBI Taxonomy" id="470096"/>
    <lineage>
        <taxon>Eukaryota</taxon>
        <taxon>Fungi</taxon>
        <taxon>Dikarya</taxon>
        <taxon>Ascomycota</taxon>
        <taxon>Pezizomycotina</taxon>
        <taxon>Dothideomycetes</taxon>
        <taxon>Dothideomycetes incertae sedis</taxon>
        <taxon>Acrospermales</taxon>
        <taxon>Acrospermaceae</taxon>
        <taxon>Pseudovirgaria</taxon>
    </lineage>
</organism>
<feature type="region of interest" description="Disordered" evidence="1">
    <location>
        <begin position="1112"/>
        <end position="1159"/>
    </location>
</feature>
<dbReference type="EMBL" id="ML996573">
    <property type="protein sequence ID" value="KAF2757591.1"/>
    <property type="molecule type" value="Genomic_DNA"/>
</dbReference>
<feature type="compositionally biased region" description="Low complexity" evidence="1">
    <location>
        <begin position="1535"/>
        <end position="1547"/>
    </location>
</feature>
<name>A0A6A6W920_9PEZI</name>
<dbReference type="Proteomes" id="UP000799437">
    <property type="component" value="Unassembled WGS sequence"/>
</dbReference>
<dbReference type="GeneID" id="54488131"/>
<feature type="region of interest" description="Disordered" evidence="1">
    <location>
        <begin position="669"/>
        <end position="707"/>
    </location>
</feature>
<feature type="region of interest" description="Disordered" evidence="1">
    <location>
        <begin position="1207"/>
        <end position="1254"/>
    </location>
</feature>
<feature type="compositionally biased region" description="Acidic residues" evidence="1">
    <location>
        <begin position="1243"/>
        <end position="1254"/>
    </location>
</feature>
<feature type="compositionally biased region" description="Polar residues" evidence="1">
    <location>
        <begin position="373"/>
        <end position="384"/>
    </location>
</feature>
<gene>
    <name evidence="2" type="ORF">EJ05DRAFT_501122</name>
</gene>
<feature type="compositionally biased region" description="Low complexity" evidence="1">
    <location>
        <begin position="804"/>
        <end position="815"/>
    </location>
</feature>
<feature type="region of interest" description="Disordered" evidence="1">
    <location>
        <begin position="1269"/>
        <end position="1315"/>
    </location>
</feature>
<feature type="region of interest" description="Disordered" evidence="1">
    <location>
        <begin position="205"/>
        <end position="224"/>
    </location>
</feature>
<evidence type="ECO:0000313" key="2">
    <source>
        <dbReference type="EMBL" id="KAF2757591.1"/>
    </source>
</evidence>
<feature type="compositionally biased region" description="Basic and acidic residues" evidence="1">
    <location>
        <begin position="16"/>
        <end position="26"/>
    </location>
</feature>
<feature type="compositionally biased region" description="Pro residues" evidence="1">
    <location>
        <begin position="1608"/>
        <end position="1621"/>
    </location>
</feature>
<feature type="compositionally biased region" description="Low complexity" evidence="1">
    <location>
        <begin position="1126"/>
        <end position="1136"/>
    </location>
</feature>